<dbReference type="SMART" id="SM00409">
    <property type="entry name" value="IG"/>
    <property type="match status" value="1"/>
</dbReference>
<dbReference type="InterPro" id="IPR036179">
    <property type="entry name" value="Ig-like_dom_sf"/>
</dbReference>
<keyword evidence="3" id="KW-0393">Immunoglobulin domain</keyword>
<dbReference type="InterPro" id="IPR007110">
    <property type="entry name" value="Ig-like_dom"/>
</dbReference>
<evidence type="ECO:0000256" key="1">
    <source>
        <dbReference type="ARBA" id="ARBA00022737"/>
    </source>
</evidence>
<proteinExistence type="predicted"/>
<dbReference type="CDD" id="cd00096">
    <property type="entry name" value="Ig"/>
    <property type="match status" value="1"/>
</dbReference>
<dbReference type="PANTHER" id="PTHR12231">
    <property type="entry name" value="CTX-RELATED TYPE I TRANSMEMBRANE PROTEIN"/>
    <property type="match status" value="1"/>
</dbReference>
<keyword evidence="6" id="KW-1185">Reference proteome</keyword>
<evidence type="ECO:0000259" key="4">
    <source>
        <dbReference type="PROSITE" id="PS50835"/>
    </source>
</evidence>
<protein>
    <submittedName>
        <fullName evidence="5">Tyrosine-protein phosphatase Lar</fullName>
    </submittedName>
</protein>
<evidence type="ECO:0000256" key="2">
    <source>
        <dbReference type="ARBA" id="ARBA00023157"/>
    </source>
</evidence>
<dbReference type="Proteomes" id="UP000078492">
    <property type="component" value="Unassembled WGS sequence"/>
</dbReference>
<accession>A0A195EJF6</accession>
<dbReference type="STRING" id="471704.A0A195EJF6"/>
<dbReference type="Gene3D" id="2.60.40.10">
    <property type="entry name" value="Immunoglobulins"/>
    <property type="match status" value="2"/>
</dbReference>
<gene>
    <name evidence="5" type="ORF">ALC57_02332</name>
</gene>
<dbReference type="Pfam" id="PF13927">
    <property type="entry name" value="Ig_3"/>
    <property type="match status" value="1"/>
</dbReference>
<feature type="domain" description="Ig-like" evidence="4">
    <location>
        <begin position="9"/>
        <end position="202"/>
    </location>
</feature>
<dbReference type="AlphaFoldDB" id="A0A195EJF6"/>
<dbReference type="EMBL" id="KQ978801">
    <property type="protein sequence ID" value="KYN28271.1"/>
    <property type="molecule type" value="Genomic_DNA"/>
</dbReference>
<keyword evidence="2" id="KW-1015">Disulfide bond</keyword>
<evidence type="ECO:0000313" key="5">
    <source>
        <dbReference type="EMBL" id="KYN28271.1"/>
    </source>
</evidence>
<dbReference type="PROSITE" id="PS50835">
    <property type="entry name" value="IG_LIKE"/>
    <property type="match status" value="1"/>
</dbReference>
<organism evidence="5 6">
    <name type="scientific">Trachymyrmex cornetzi</name>
    <dbReference type="NCBI Taxonomy" id="471704"/>
    <lineage>
        <taxon>Eukaryota</taxon>
        <taxon>Metazoa</taxon>
        <taxon>Ecdysozoa</taxon>
        <taxon>Arthropoda</taxon>
        <taxon>Hexapoda</taxon>
        <taxon>Insecta</taxon>
        <taxon>Pterygota</taxon>
        <taxon>Neoptera</taxon>
        <taxon>Endopterygota</taxon>
        <taxon>Hymenoptera</taxon>
        <taxon>Apocrita</taxon>
        <taxon>Aculeata</taxon>
        <taxon>Formicoidea</taxon>
        <taxon>Formicidae</taxon>
        <taxon>Myrmicinae</taxon>
        <taxon>Trachymyrmex</taxon>
    </lineage>
</organism>
<name>A0A195EJF6_9HYME</name>
<dbReference type="InterPro" id="IPR003599">
    <property type="entry name" value="Ig_sub"/>
</dbReference>
<dbReference type="SUPFAM" id="SSF48726">
    <property type="entry name" value="Immunoglobulin"/>
    <property type="match status" value="1"/>
</dbReference>
<dbReference type="PANTHER" id="PTHR12231:SF253">
    <property type="entry name" value="DPR-INTERACTING PROTEIN ETA, ISOFORM B-RELATED"/>
    <property type="match status" value="1"/>
</dbReference>
<dbReference type="InterPro" id="IPR013783">
    <property type="entry name" value="Ig-like_fold"/>
</dbReference>
<keyword evidence="1" id="KW-0677">Repeat</keyword>
<evidence type="ECO:0000256" key="3">
    <source>
        <dbReference type="ARBA" id="ARBA00023319"/>
    </source>
</evidence>
<dbReference type="InterPro" id="IPR051170">
    <property type="entry name" value="Neural/epithelial_adhesion"/>
</dbReference>
<evidence type="ECO:0000313" key="6">
    <source>
        <dbReference type="Proteomes" id="UP000078492"/>
    </source>
</evidence>
<sequence>MFFLFTGPPTILVKPQSQQVKAGGIASFYCTAEGAPPPQIHWRKNGKKISHVAMKKDENFIEIKKMHRSFFRSILSILSFYARSNSHSIFLGPRNWIREDIYTPLLLDSATAQFSILYRPLPPPIIFARPFVTGVFLFTAQTSASIFRLMSTESQSRYVVHQYENGALLRIEPVKPSRDNTNYECLAENGVGDAVSAEATLTGYENLSESNVAFDNSCLVLSSRREDDNDRKGFQGEHENGKDEKRWEKRKLLFASPSSIQGVQVQVLNGPTF</sequence>
<reference evidence="5 6" key="1">
    <citation type="submission" date="2015-09" db="EMBL/GenBank/DDBJ databases">
        <title>Trachymyrmex cornetzi WGS genome.</title>
        <authorList>
            <person name="Nygaard S."/>
            <person name="Hu H."/>
            <person name="Boomsma J."/>
            <person name="Zhang G."/>
        </authorList>
    </citation>
    <scope>NUCLEOTIDE SEQUENCE [LARGE SCALE GENOMIC DNA]</scope>
    <source>
        <strain evidence="5">Tcor2-1</strain>
        <tissue evidence="5">Whole body</tissue>
    </source>
</reference>